<dbReference type="Proteomes" id="UP001174136">
    <property type="component" value="Unassembled WGS sequence"/>
</dbReference>
<evidence type="ECO:0000313" key="1">
    <source>
        <dbReference type="EMBL" id="KAK0147372.1"/>
    </source>
</evidence>
<gene>
    <name evidence="1" type="ORF">N1851_013160</name>
</gene>
<proteinExistence type="predicted"/>
<organism evidence="1 2">
    <name type="scientific">Merluccius polli</name>
    <name type="common">Benguela hake</name>
    <name type="synonym">Merluccius cadenati</name>
    <dbReference type="NCBI Taxonomy" id="89951"/>
    <lineage>
        <taxon>Eukaryota</taxon>
        <taxon>Metazoa</taxon>
        <taxon>Chordata</taxon>
        <taxon>Craniata</taxon>
        <taxon>Vertebrata</taxon>
        <taxon>Euteleostomi</taxon>
        <taxon>Actinopterygii</taxon>
        <taxon>Neopterygii</taxon>
        <taxon>Teleostei</taxon>
        <taxon>Neoteleostei</taxon>
        <taxon>Acanthomorphata</taxon>
        <taxon>Zeiogadaria</taxon>
        <taxon>Gadariae</taxon>
        <taxon>Gadiformes</taxon>
        <taxon>Gadoidei</taxon>
        <taxon>Merlucciidae</taxon>
        <taxon>Merluccius</taxon>
    </lineage>
</organism>
<dbReference type="AlphaFoldDB" id="A0AA47MVI0"/>
<dbReference type="EMBL" id="JAOPHQ010002310">
    <property type="protein sequence ID" value="KAK0147372.1"/>
    <property type="molecule type" value="Genomic_DNA"/>
</dbReference>
<comment type="caution">
    <text evidence="1">The sequence shown here is derived from an EMBL/GenBank/DDBJ whole genome shotgun (WGS) entry which is preliminary data.</text>
</comment>
<name>A0AA47MVI0_MERPO</name>
<reference evidence="1" key="1">
    <citation type="journal article" date="2023" name="Front. Mar. Sci.">
        <title>A new Merluccius polli reference genome to investigate the effects of global change in West African waters.</title>
        <authorList>
            <person name="Mateo J.L."/>
            <person name="Blanco-Fernandez C."/>
            <person name="Garcia-Vazquez E."/>
            <person name="Machado-Schiaffino G."/>
        </authorList>
    </citation>
    <scope>NUCLEOTIDE SEQUENCE</scope>
    <source>
        <strain evidence="1">C29</strain>
        <tissue evidence="1">Fin</tissue>
    </source>
</reference>
<sequence length="172" mass="19427">MMRLKGMRKEMMKMVKAIEWDFLEENMTGSWRLFLLCGLLQGAGCKDVANKSQMPKTVMTLNGSCVTVPCNLMTECQPIKRKNKKNGLHCTGTVLSTFRGNLTAYNCTTTLNNIQTDNDSFNFILKCSNSKPLVFHKAVTIQIKGKCNVCLFETTMYHKSYWSNCGSNDADH</sequence>
<evidence type="ECO:0000313" key="2">
    <source>
        <dbReference type="Proteomes" id="UP001174136"/>
    </source>
</evidence>
<protein>
    <submittedName>
        <fullName evidence="1">Uncharacterized protein</fullName>
    </submittedName>
</protein>
<accession>A0AA47MVI0</accession>
<keyword evidence="2" id="KW-1185">Reference proteome</keyword>